<protein>
    <submittedName>
        <fullName evidence="3">Uncharacterized protein</fullName>
    </submittedName>
</protein>
<organism evidence="3 4">
    <name type="scientific">Pyronema omphalodes (strain CBS 100304)</name>
    <name type="common">Pyronema confluens</name>
    <dbReference type="NCBI Taxonomy" id="1076935"/>
    <lineage>
        <taxon>Eukaryota</taxon>
        <taxon>Fungi</taxon>
        <taxon>Dikarya</taxon>
        <taxon>Ascomycota</taxon>
        <taxon>Pezizomycotina</taxon>
        <taxon>Pezizomycetes</taxon>
        <taxon>Pezizales</taxon>
        <taxon>Pyronemataceae</taxon>
        <taxon>Pyronema</taxon>
    </lineage>
</organism>
<evidence type="ECO:0000256" key="2">
    <source>
        <dbReference type="SAM" id="MobiDB-lite"/>
    </source>
</evidence>
<evidence type="ECO:0000313" key="3">
    <source>
        <dbReference type="EMBL" id="CCX29772.1"/>
    </source>
</evidence>
<dbReference type="EMBL" id="HF935354">
    <property type="protein sequence ID" value="CCX29772.1"/>
    <property type="molecule type" value="Genomic_DNA"/>
</dbReference>
<gene>
    <name evidence="3" type="ORF">PCON_07098</name>
</gene>
<feature type="compositionally biased region" description="Pro residues" evidence="2">
    <location>
        <begin position="21"/>
        <end position="31"/>
    </location>
</feature>
<name>U4LE18_PYROM</name>
<feature type="compositionally biased region" description="Low complexity" evidence="2">
    <location>
        <begin position="32"/>
        <end position="49"/>
    </location>
</feature>
<dbReference type="Proteomes" id="UP000018144">
    <property type="component" value="Unassembled WGS sequence"/>
</dbReference>
<evidence type="ECO:0000313" key="4">
    <source>
        <dbReference type="Proteomes" id="UP000018144"/>
    </source>
</evidence>
<evidence type="ECO:0000256" key="1">
    <source>
        <dbReference type="SAM" id="Coils"/>
    </source>
</evidence>
<proteinExistence type="predicted"/>
<keyword evidence="1" id="KW-0175">Coiled coil</keyword>
<dbReference type="AlphaFoldDB" id="U4LE18"/>
<feature type="region of interest" description="Disordered" evidence="2">
    <location>
        <begin position="1"/>
        <end position="59"/>
    </location>
</feature>
<accession>U4LE18</accession>
<keyword evidence="4" id="KW-1185">Reference proteome</keyword>
<feature type="coiled-coil region" evidence="1">
    <location>
        <begin position="110"/>
        <end position="238"/>
    </location>
</feature>
<sequence>MDFQALTALDQDMSTSVSPVHTPPGNTPSPNTPTATTPTSSVPQSPTITPHKERMTQDQVSNELLSFVELSQRLQDAAAANELEKSMLRDEIYQLKLHVKEVTNTKDVVISKLKDENNQSKALLTKMENDLKTQLKIFEEESAQLKTELERASKYGGLNLFRDMERLLKKNDELEQRLTENQSEIQQFVKQQLAEIKKQTEKDSQEATKSLNSINTKIEDIEQKLDQQVTSLDGYNLESIKSKLLELEKTVLPTEFNEFGYFSRTTRMKATSKDIIEVSKTLNGLGPYIYVKREKIWVFKNIENFIMREWGLDLTQLKDIYITKHMPTKRTQWKFKTLSEWQNVEPLILGIRLDPCITSKQSLGWSVVCTLQD</sequence>
<reference evidence="3 4" key="1">
    <citation type="journal article" date="2013" name="PLoS Genet.">
        <title>The genome and development-dependent transcriptomes of Pyronema confluens: a window into fungal evolution.</title>
        <authorList>
            <person name="Traeger S."/>
            <person name="Altegoer F."/>
            <person name="Freitag M."/>
            <person name="Gabaldon T."/>
            <person name="Kempken F."/>
            <person name="Kumar A."/>
            <person name="Marcet-Houben M."/>
            <person name="Poggeler S."/>
            <person name="Stajich J.E."/>
            <person name="Nowrousian M."/>
        </authorList>
    </citation>
    <scope>NUCLEOTIDE SEQUENCE [LARGE SCALE GENOMIC DNA]</scope>
    <source>
        <strain evidence="4">CBS 100304</strain>
        <tissue evidence="3">Vegetative mycelium</tissue>
    </source>
</reference>